<dbReference type="EMBL" id="PZQS01000006">
    <property type="protein sequence ID" value="PVD28177.1"/>
    <property type="molecule type" value="Genomic_DNA"/>
</dbReference>
<name>A0A2T7P424_POMCA</name>
<keyword evidence="4" id="KW-1185">Reference proteome</keyword>
<accession>A0A2T7P424</accession>
<sequence length="110" mass="11434">MRVGVCLVHGFVAFLQMLESPLAASQWLNDPETGPILMQVLRIYQMRLNGNQISTTTDPPSVASPAASLTLASSPTTSTGTSSSSPPAPSSQANSCACTSSKSSPPQEPR</sequence>
<comment type="caution">
    <text evidence="3">The sequence shown here is derived from an EMBL/GenBank/DDBJ whole genome shotgun (WGS) entry which is preliminary data.</text>
</comment>
<keyword evidence="2" id="KW-0732">Signal</keyword>
<organism evidence="3 4">
    <name type="scientific">Pomacea canaliculata</name>
    <name type="common">Golden apple snail</name>
    <dbReference type="NCBI Taxonomy" id="400727"/>
    <lineage>
        <taxon>Eukaryota</taxon>
        <taxon>Metazoa</taxon>
        <taxon>Spiralia</taxon>
        <taxon>Lophotrochozoa</taxon>
        <taxon>Mollusca</taxon>
        <taxon>Gastropoda</taxon>
        <taxon>Caenogastropoda</taxon>
        <taxon>Architaenioglossa</taxon>
        <taxon>Ampullarioidea</taxon>
        <taxon>Ampullariidae</taxon>
        <taxon>Pomacea</taxon>
    </lineage>
</organism>
<protein>
    <submittedName>
        <fullName evidence="3">Uncharacterized protein</fullName>
    </submittedName>
</protein>
<feature type="signal peptide" evidence="2">
    <location>
        <begin position="1"/>
        <end position="25"/>
    </location>
</feature>
<evidence type="ECO:0000313" key="4">
    <source>
        <dbReference type="Proteomes" id="UP000245119"/>
    </source>
</evidence>
<evidence type="ECO:0000256" key="1">
    <source>
        <dbReference type="SAM" id="MobiDB-lite"/>
    </source>
</evidence>
<feature type="chain" id="PRO_5015787436" evidence="2">
    <location>
        <begin position="26"/>
        <end position="110"/>
    </location>
</feature>
<proteinExistence type="predicted"/>
<dbReference type="Proteomes" id="UP000245119">
    <property type="component" value="Linkage Group LG6"/>
</dbReference>
<feature type="compositionally biased region" description="Low complexity" evidence="1">
    <location>
        <begin position="54"/>
        <end position="97"/>
    </location>
</feature>
<dbReference type="OrthoDB" id="336240at2759"/>
<feature type="region of interest" description="Disordered" evidence="1">
    <location>
        <begin position="51"/>
        <end position="110"/>
    </location>
</feature>
<evidence type="ECO:0000313" key="3">
    <source>
        <dbReference type="EMBL" id="PVD28177.1"/>
    </source>
</evidence>
<dbReference type="AlphaFoldDB" id="A0A2T7P424"/>
<gene>
    <name evidence="3" type="ORF">C0Q70_10763</name>
</gene>
<reference evidence="3 4" key="1">
    <citation type="submission" date="2018-04" db="EMBL/GenBank/DDBJ databases">
        <title>The genome of golden apple snail Pomacea canaliculata provides insight into stress tolerance and invasive adaptation.</title>
        <authorList>
            <person name="Liu C."/>
            <person name="Liu B."/>
            <person name="Ren Y."/>
            <person name="Zhang Y."/>
            <person name="Wang H."/>
            <person name="Li S."/>
            <person name="Jiang F."/>
            <person name="Yin L."/>
            <person name="Zhang G."/>
            <person name="Qian W."/>
            <person name="Fan W."/>
        </authorList>
    </citation>
    <scope>NUCLEOTIDE SEQUENCE [LARGE SCALE GENOMIC DNA]</scope>
    <source>
        <strain evidence="3">SZHN2017</strain>
        <tissue evidence="3">Muscle</tissue>
    </source>
</reference>
<feature type="compositionally biased region" description="Polar residues" evidence="1">
    <location>
        <begin position="98"/>
        <end position="110"/>
    </location>
</feature>
<evidence type="ECO:0000256" key="2">
    <source>
        <dbReference type="SAM" id="SignalP"/>
    </source>
</evidence>